<dbReference type="EMBL" id="JQBY01000010">
    <property type="protein sequence ID" value="KRN82474.1"/>
    <property type="molecule type" value="Genomic_DNA"/>
</dbReference>
<evidence type="ECO:0000313" key="1">
    <source>
        <dbReference type="EMBL" id="KRN82474.1"/>
    </source>
</evidence>
<dbReference type="PATRIC" id="fig|319653.3.peg.237"/>
<dbReference type="RefSeq" id="WP_258390183.1">
    <property type="nucleotide sequence ID" value="NZ_FOGK01000002.1"/>
</dbReference>
<reference evidence="1 2" key="1">
    <citation type="journal article" date="2015" name="Genome Announc.">
        <title>Expanding the biotechnology potential of lactobacilli through comparative genomics of 213 strains and associated genera.</title>
        <authorList>
            <person name="Sun Z."/>
            <person name="Harris H.M."/>
            <person name="McCann A."/>
            <person name="Guo C."/>
            <person name="Argimon S."/>
            <person name="Zhang W."/>
            <person name="Yang X."/>
            <person name="Jeffery I.B."/>
            <person name="Cooney J.C."/>
            <person name="Kagawa T.F."/>
            <person name="Liu W."/>
            <person name="Song Y."/>
            <person name="Salvetti E."/>
            <person name="Wrobel A."/>
            <person name="Rasinkangas P."/>
            <person name="Parkhill J."/>
            <person name="Rea M.C."/>
            <person name="O'Sullivan O."/>
            <person name="Ritari J."/>
            <person name="Douillard F.P."/>
            <person name="Paul Ross R."/>
            <person name="Yang R."/>
            <person name="Briner A.E."/>
            <person name="Felis G.E."/>
            <person name="de Vos W.M."/>
            <person name="Barrangou R."/>
            <person name="Klaenhammer T.R."/>
            <person name="Caufield P.W."/>
            <person name="Cui Y."/>
            <person name="Zhang H."/>
            <person name="O'Toole P.W."/>
        </authorList>
    </citation>
    <scope>NUCLEOTIDE SEQUENCE [LARGE SCALE GENOMIC DNA]</scope>
    <source>
        <strain evidence="1 2">DSM 22301</strain>
    </source>
</reference>
<sequence length="183" mass="21435">MKKLLNIPKMLQSSIQLDRSIAAEKELTLNWPERIKNTLLSLDVELSEVANTSEWFKVWKEHKGKNDEGKTVRETLLVEYVDAIDFFLLFASQKQWVENVDLTSEQFKKLETSDSKLNLTDTYLAIKSMLFSSSVSNRPDNFRHAWHLYLKLGMVGFGFSPAEIEEAFYQKNKINYQRQENNY</sequence>
<dbReference type="InterPro" id="IPR016947">
    <property type="entry name" value="UCP030140"/>
</dbReference>
<evidence type="ECO:0000313" key="2">
    <source>
        <dbReference type="Proteomes" id="UP000051749"/>
    </source>
</evidence>
<dbReference type="CDD" id="cd11527">
    <property type="entry name" value="NTP-PPase_dUTPase"/>
    <property type="match status" value="1"/>
</dbReference>
<dbReference type="Proteomes" id="UP000051749">
    <property type="component" value="Unassembled WGS sequence"/>
</dbReference>
<comment type="caution">
    <text evidence="1">The sequence shown here is derived from an EMBL/GenBank/DDBJ whole genome shotgun (WGS) entry which is preliminary data.</text>
</comment>
<dbReference type="InterPro" id="IPR014871">
    <property type="entry name" value="dUTPase/dCTP_pyrophosphatase"/>
</dbReference>
<protein>
    <recommendedName>
        <fullName evidence="3">dUTPase</fullName>
    </recommendedName>
</protein>
<dbReference type="Gene3D" id="1.10.4010.10">
    <property type="entry name" value="Type II deoxyuridine triphosphatase"/>
    <property type="match status" value="1"/>
</dbReference>
<proteinExistence type="predicted"/>
<dbReference type="Pfam" id="PF08761">
    <property type="entry name" value="dUTPase_2"/>
    <property type="match status" value="1"/>
</dbReference>
<dbReference type="STRING" id="319653.SAMN04487973_10233"/>
<gene>
    <name evidence="1" type="ORF">IV87_GL000231</name>
</gene>
<name>A0A0R2K790_9LACO</name>
<dbReference type="SUPFAM" id="SSF101386">
    <property type="entry name" value="all-alpha NTP pyrophosphatases"/>
    <property type="match status" value="1"/>
</dbReference>
<dbReference type="AlphaFoldDB" id="A0A0R2K790"/>
<evidence type="ECO:0008006" key="3">
    <source>
        <dbReference type="Google" id="ProtNLM"/>
    </source>
</evidence>
<dbReference type="PIRSF" id="PIRSF030140">
    <property type="entry name" value="UCP030140"/>
    <property type="match status" value="1"/>
</dbReference>
<organism evidence="1 2">
    <name type="scientific">Pediococcus ethanolidurans</name>
    <dbReference type="NCBI Taxonomy" id="319653"/>
    <lineage>
        <taxon>Bacteria</taxon>
        <taxon>Bacillati</taxon>
        <taxon>Bacillota</taxon>
        <taxon>Bacilli</taxon>
        <taxon>Lactobacillales</taxon>
        <taxon>Lactobacillaceae</taxon>
        <taxon>Pediococcus</taxon>
    </lineage>
</organism>
<accession>A0A0R2K790</accession>